<accession>E8RMR4</accession>
<evidence type="ECO:0000313" key="2">
    <source>
        <dbReference type="EMBL" id="ADU13945.1"/>
    </source>
</evidence>
<dbReference type="EMBL" id="CP002395">
    <property type="protein sequence ID" value="ADU13945.1"/>
    <property type="molecule type" value="Genomic_DNA"/>
</dbReference>
<evidence type="ECO:0008006" key="4">
    <source>
        <dbReference type="Google" id="ProtNLM"/>
    </source>
</evidence>
<evidence type="ECO:0000256" key="1">
    <source>
        <dbReference type="SAM" id="Phobius"/>
    </source>
</evidence>
<keyword evidence="1" id="KW-1133">Transmembrane helix</keyword>
<dbReference type="Proteomes" id="UP000001492">
    <property type="component" value="Chromosome 1"/>
</dbReference>
<dbReference type="AlphaFoldDB" id="E8RMR4"/>
<evidence type="ECO:0000313" key="3">
    <source>
        <dbReference type="Proteomes" id="UP000001492"/>
    </source>
</evidence>
<keyword evidence="3" id="KW-1185">Reference proteome</keyword>
<dbReference type="eggNOG" id="COG1360">
    <property type="taxonomic scope" value="Bacteria"/>
</dbReference>
<proteinExistence type="predicted"/>
<dbReference type="STRING" id="573065.Astex_2291"/>
<name>E8RMR4_ASTEC</name>
<keyword evidence="1" id="KW-0812">Transmembrane</keyword>
<dbReference type="RefSeq" id="WP_013479773.1">
    <property type="nucleotide sequence ID" value="NC_014816.1"/>
</dbReference>
<organism evidence="2 3">
    <name type="scientific">Asticcacaulis excentricus (strain ATCC 15261 / DSM 4724 / KCTC 12464 / NCIMB 9791 / VKM B-1370 / CB 48)</name>
    <dbReference type="NCBI Taxonomy" id="573065"/>
    <lineage>
        <taxon>Bacteria</taxon>
        <taxon>Pseudomonadati</taxon>
        <taxon>Pseudomonadota</taxon>
        <taxon>Alphaproteobacteria</taxon>
        <taxon>Caulobacterales</taxon>
        <taxon>Caulobacteraceae</taxon>
        <taxon>Asticcacaulis</taxon>
    </lineage>
</organism>
<gene>
    <name evidence="2" type="ordered locus">Astex_2291</name>
</gene>
<dbReference type="KEGG" id="aex:Astex_2291"/>
<dbReference type="HOGENOM" id="CLU_952022_0_0_5"/>
<dbReference type="OrthoDB" id="5525824at2"/>
<keyword evidence="1" id="KW-0472">Membrane</keyword>
<reference evidence="3" key="1">
    <citation type="submission" date="2010-12" db="EMBL/GenBank/DDBJ databases">
        <title>Complete sequence of chromosome 1 of Asticcacaulis excentricus CB 48.</title>
        <authorList>
            <consortium name="US DOE Joint Genome Institute"/>
            <person name="Lucas S."/>
            <person name="Copeland A."/>
            <person name="Lapidus A."/>
            <person name="Cheng J.-F."/>
            <person name="Bruce D."/>
            <person name="Goodwin L."/>
            <person name="Pitluck S."/>
            <person name="Teshima H."/>
            <person name="Davenport K."/>
            <person name="Detter J.C."/>
            <person name="Han C."/>
            <person name="Tapia R."/>
            <person name="Land M."/>
            <person name="Hauser L."/>
            <person name="Jeffries C."/>
            <person name="Kyrpides N."/>
            <person name="Ivanova N."/>
            <person name="Ovchinnikova G."/>
            <person name="Brun Y.V."/>
            <person name="Woyke T."/>
        </authorList>
    </citation>
    <scope>NUCLEOTIDE SEQUENCE [LARGE SCALE GENOMIC DNA]</scope>
    <source>
        <strain evidence="3">ATCC 15261 / DSM 4724 / KCTC 12464 / NCIMB 9791 / VKM B-1370 / CB 48</strain>
    </source>
</reference>
<feature type="transmembrane region" description="Helical" evidence="1">
    <location>
        <begin position="21"/>
        <end position="42"/>
    </location>
</feature>
<sequence length="292" mass="31362">MMRFRHRRSEEAHESESYYISMTDLMVGVLFIFIIMLAYFALNFRDTTSELTRAKDPQTTALLKVATSLQTKNAAIDIDYKNRIVCLNDSDLFESGGAGEKKCFAYSGVSPADVQTEDSKRVAAAQALFASALNGDLNRTVPAANVSLSDGSTTFDADRIFVAGTANLSDEGKKAVIDLAKSLALRLPCFAYGVDAQGCSNDAKMASVAIVATADINAFTVEGRAAQALSLERSVAFHQALVGEQPILERLRNRPEGGDPLIRVVTIGNSSLNAPVGGSGKVIAIQFQIQPR</sequence>
<protein>
    <recommendedName>
        <fullName evidence="4">OmpA-like domain-containing protein</fullName>
    </recommendedName>
</protein>